<dbReference type="PROSITE" id="PS00676">
    <property type="entry name" value="SIGMA54_INTERACT_2"/>
    <property type="match status" value="1"/>
</dbReference>
<dbReference type="RefSeq" id="WP_073033401.1">
    <property type="nucleotide sequence ID" value="NZ_FQXJ01000039.1"/>
</dbReference>
<dbReference type="GO" id="GO:0000160">
    <property type="term" value="P:phosphorelay signal transduction system"/>
    <property type="evidence" value="ECO:0007669"/>
    <property type="project" value="InterPro"/>
</dbReference>
<dbReference type="InterPro" id="IPR025943">
    <property type="entry name" value="Sigma_54_int_dom_ATP-bd_2"/>
</dbReference>
<keyword evidence="2" id="KW-0547">Nucleotide-binding</keyword>
<dbReference type="CDD" id="cd00009">
    <property type="entry name" value="AAA"/>
    <property type="match status" value="1"/>
</dbReference>
<dbReference type="InterPro" id="IPR011006">
    <property type="entry name" value="CheY-like_superfamily"/>
</dbReference>
<keyword evidence="3" id="KW-0067">ATP-binding</keyword>
<dbReference type="PANTHER" id="PTHR32071:SF113">
    <property type="entry name" value="ALGINATE BIOSYNTHESIS TRANSCRIPTIONAL REGULATORY PROTEIN ALGB"/>
    <property type="match status" value="1"/>
</dbReference>
<dbReference type="OrthoDB" id="9803970at2"/>
<keyword evidence="9" id="KW-1185">Reference proteome</keyword>
<dbReference type="InterPro" id="IPR002078">
    <property type="entry name" value="Sigma_54_int"/>
</dbReference>
<dbReference type="InterPro" id="IPR003593">
    <property type="entry name" value="AAA+_ATPase"/>
</dbReference>
<dbReference type="PROSITE" id="PS50110">
    <property type="entry name" value="RESPONSE_REGULATORY"/>
    <property type="match status" value="1"/>
</dbReference>
<feature type="modified residue" description="4-aspartylphosphate" evidence="5">
    <location>
        <position position="13"/>
    </location>
</feature>
<dbReference type="AlphaFoldDB" id="A0A1M6GRC8"/>
<evidence type="ECO:0000313" key="9">
    <source>
        <dbReference type="Proteomes" id="UP000183954"/>
    </source>
</evidence>
<dbReference type="InterPro" id="IPR027417">
    <property type="entry name" value="P-loop_NTPase"/>
</dbReference>
<accession>A0A1M6GRC8</accession>
<dbReference type="Gene3D" id="1.10.8.60">
    <property type="match status" value="1"/>
</dbReference>
<evidence type="ECO:0000313" key="8">
    <source>
        <dbReference type="EMBL" id="SHJ12493.1"/>
    </source>
</evidence>
<dbReference type="STRING" id="1121420.SAMN02746098_05198"/>
<name>A0A1M6GRC8_9FIRM</name>
<dbReference type="Gene3D" id="3.40.50.2300">
    <property type="match status" value="1"/>
</dbReference>
<evidence type="ECO:0000256" key="4">
    <source>
        <dbReference type="ARBA" id="ARBA00024867"/>
    </source>
</evidence>
<feature type="domain" description="Sigma-54 factor interaction" evidence="6">
    <location>
        <begin position="102"/>
        <end position="317"/>
    </location>
</feature>
<evidence type="ECO:0000256" key="2">
    <source>
        <dbReference type="ARBA" id="ARBA00022741"/>
    </source>
</evidence>
<evidence type="ECO:0000259" key="6">
    <source>
        <dbReference type="PROSITE" id="PS50045"/>
    </source>
</evidence>
<comment type="function">
    <text evidence="4">May play the central regulatory role in sporulation. It may be an element of the effector pathway responsible for the activation of sporulation genes in response to nutritional stress. Spo0A may act in concert with spo0H (a sigma factor) to control the expression of some genes that are critical to the sporulation process.</text>
</comment>
<dbReference type="SUPFAM" id="SSF52540">
    <property type="entry name" value="P-loop containing nucleoside triphosphate hydrolases"/>
    <property type="match status" value="1"/>
</dbReference>
<dbReference type="PROSITE" id="PS50045">
    <property type="entry name" value="SIGMA54_INTERACT_4"/>
    <property type="match status" value="1"/>
</dbReference>
<dbReference type="FunFam" id="3.40.50.300:FF:000006">
    <property type="entry name" value="DNA-binding transcriptional regulator NtrC"/>
    <property type="match status" value="1"/>
</dbReference>
<evidence type="ECO:0000259" key="7">
    <source>
        <dbReference type="PROSITE" id="PS50110"/>
    </source>
</evidence>
<reference evidence="9" key="1">
    <citation type="submission" date="2016-11" db="EMBL/GenBank/DDBJ databases">
        <authorList>
            <person name="Varghese N."/>
            <person name="Submissions S."/>
        </authorList>
    </citation>
    <scope>NUCLEOTIDE SEQUENCE [LARGE SCALE GENOMIC DNA]</scope>
    <source>
        <strain evidence="9">DSM 15449</strain>
    </source>
</reference>
<evidence type="ECO:0000256" key="1">
    <source>
        <dbReference type="ARBA" id="ARBA00018672"/>
    </source>
</evidence>
<dbReference type="Pfam" id="PF00072">
    <property type="entry name" value="Response_reg"/>
    <property type="match status" value="1"/>
</dbReference>
<feature type="domain" description="Response regulatory" evidence="7">
    <location>
        <begin position="1"/>
        <end position="78"/>
    </location>
</feature>
<dbReference type="InterPro" id="IPR001789">
    <property type="entry name" value="Sig_transdc_resp-reg_receiver"/>
</dbReference>
<organism evidence="8 9">
    <name type="scientific">Desulfosporosinus lacus DSM 15449</name>
    <dbReference type="NCBI Taxonomy" id="1121420"/>
    <lineage>
        <taxon>Bacteria</taxon>
        <taxon>Bacillati</taxon>
        <taxon>Bacillota</taxon>
        <taxon>Clostridia</taxon>
        <taxon>Eubacteriales</taxon>
        <taxon>Desulfitobacteriaceae</taxon>
        <taxon>Desulfosporosinus</taxon>
    </lineage>
</organism>
<dbReference type="Pfam" id="PF25601">
    <property type="entry name" value="AAA_lid_14"/>
    <property type="match status" value="1"/>
</dbReference>
<keyword evidence="5" id="KW-0597">Phosphoprotein</keyword>
<sequence>MIKKHGPDLILTDIKMPKKDGLTVLREVQEFDKDIPVIVITGFATIESAIDAMKAGAYNYLPKPFTLDQFRLTVERAIDQIKLKEENRALKSQMQESNSHNTIGVSAPMKELYETICKVAKSEANVLILGESGTGKELTARSLHSNSPRSCRPFVAVDCVSLPDQLLESELFGHEKGAFTGAYASKPGLIELANTGTVFLDEIGDLSIGLQAKLLRVLQERQFRRLGGTSLINVDVRVIAATNRDLKGMLKEGTFREDLYYRLNVITLNLTPLRERFGDIPLLVRHFCRQFSISQGKVLGISPEAMQVLENYPWLNP</sequence>
<dbReference type="Gene3D" id="3.40.50.300">
    <property type="entry name" value="P-loop containing nucleotide triphosphate hydrolases"/>
    <property type="match status" value="1"/>
</dbReference>
<dbReference type="GO" id="GO:0006355">
    <property type="term" value="P:regulation of DNA-templated transcription"/>
    <property type="evidence" value="ECO:0007669"/>
    <property type="project" value="InterPro"/>
</dbReference>
<dbReference type="SMART" id="SM00382">
    <property type="entry name" value="AAA"/>
    <property type="match status" value="1"/>
</dbReference>
<evidence type="ECO:0000256" key="5">
    <source>
        <dbReference type="PROSITE-ProRule" id="PRU00169"/>
    </source>
</evidence>
<dbReference type="EMBL" id="FQXJ01000039">
    <property type="protein sequence ID" value="SHJ12493.1"/>
    <property type="molecule type" value="Genomic_DNA"/>
</dbReference>
<gene>
    <name evidence="8" type="ORF">SAMN02746098_05198</name>
</gene>
<dbReference type="PANTHER" id="PTHR32071">
    <property type="entry name" value="TRANSCRIPTIONAL REGULATORY PROTEIN"/>
    <property type="match status" value="1"/>
</dbReference>
<dbReference type="Proteomes" id="UP000183954">
    <property type="component" value="Unassembled WGS sequence"/>
</dbReference>
<dbReference type="InterPro" id="IPR058031">
    <property type="entry name" value="AAA_lid_NorR"/>
</dbReference>
<dbReference type="Pfam" id="PF00158">
    <property type="entry name" value="Sigma54_activat"/>
    <property type="match status" value="1"/>
</dbReference>
<evidence type="ECO:0000256" key="3">
    <source>
        <dbReference type="ARBA" id="ARBA00022840"/>
    </source>
</evidence>
<proteinExistence type="predicted"/>
<dbReference type="GO" id="GO:0005524">
    <property type="term" value="F:ATP binding"/>
    <property type="evidence" value="ECO:0007669"/>
    <property type="project" value="UniProtKB-KW"/>
</dbReference>
<protein>
    <recommendedName>
        <fullName evidence="1">Stage 0 sporulation protein A homolog</fullName>
    </recommendedName>
</protein>
<dbReference type="SUPFAM" id="SSF52172">
    <property type="entry name" value="CheY-like"/>
    <property type="match status" value="1"/>
</dbReference>